<sequence length="368" mass="41618">MKPFDYADEKIGQREIGFAIASLIIGVNILSLPRTIAATTKFADGWVSLLIAGSVSILFTWITAKLMLRFPNESFLDYSSKLVTKPLSVLFTILMIIYFILLTAFEVRYIAILTNQYLLDETPKEVISFVFLLVLTYAVAGSRAALFRLNILFLPIVLIVLLILLIGALSVFDPKHLFPLFKTNWTGYLRGVRDSYYILTGWEFLLFYTIIMRPNEKTVKPAVIGICVPIILYLFIYIITIGVYSNIATRNLLFPTVELAKEVEIPGGIFERAETLFYTVWIMKIFTASSIYFDGSVLAISSIFKGVKKVTIIFTLAPLIYLISLLPKNFNEVTSFGHFLSLFGIITSTVIPVLLYFVAKIRRIGRDK</sequence>
<dbReference type="Proteomes" id="UP000295416">
    <property type="component" value="Unassembled WGS sequence"/>
</dbReference>
<dbReference type="InterPro" id="IPR004761">
    <property type="entry name" value="Spore_GerAB"/>
</dbReference>
<dbReference type="GO" id="GO:0009847">
    <property type="term" value="P:spore germination"/>
    <property type="evidence" value="ECO:0007669"/>
    <property type="project" value="InterPro"/>
</dbReference>
<keyword evidence="3" id="KW-0813">Transport</keyword>
<keyword evidence="7 8" id="KW-0472">Membrane</keyword>
<accession>A0A4R2P7R4</accession>
<evidence type="ECO:0000256" key="3">
    <source>
        <dbReference type="ARBA" id="ARBA00022448"/>
    </source>
</evidence>
<organism evidence="9 10">
    <name type="scientific">Scopulibacillus darangshiensis</name>
    <dbReference type="NCBI Taxonomy" id="442528"/>
    <lineage>
        <taxon>Bacteria</taxon>
        <taxon>Bacillati</taxon>
        <taxon>Bacillota</taxon>
        <taxon>Bacilli</taxon>
        <taxon>Bacillales</taxon>
        <taxon>Sporolactobacillaceae</taxon>
        <taxon>Scopulibacillus</taxon>
    </lineage>
</organism>
<dbReference type="NCBIfam" id="TIGR00912">
    <property type="entry name" value="2A0309"/>
    <property type="match status" value="1"/>
</dbReference>
<feature type="transmembrane region" description="Helical" evidence="8">
    <location>
        <begin position="126"/>
        <end position="145"/>
    </location>
</feature>
<proteinExistence type="inferred from homology"/>
<feature type="transmembrane region" description="Helical" evidence="8">
    <location>
        <begin position="195"/>
        <end position="211"/>
    </location>
</feature>
<feature type="transmembrane region" description="Helical" evidence="8">
    <location>
        <begin position="223"/>
        <end position="244"/>
    </location>
</feature>
<dbReference type="RefSeq" id="WP_132745205.1">
    <property type="nucleotide sequence ID" value="NZ_SLXK01000007.1"/>
</dbReference>
<feature type="transmembrane region" description="Helical" evidence="8">
    <location>
        <begin position="339"/>
        <end position="359"/>
    </location>
</feature>
<keyword evidence="6 8" id="KW-1133">Transmembrane helix</keyword>
<protein>
    <submittedName>
        <fullName evidence="9">Spore germination protein</fullName>
    </submittedName>
</protein>
<dbReference type="EMBL" id="SLXK01000007">
    <property type="protein sequence ID" value="TCP30031.1"/>
    <property type="molecule type" value="Genomic_DNA"/>
</dbReference>
<evidence type="ECO:0000256" key="5">
    <source>
        <dbReference type="ARBA" id="ARBA00022692"/>
    </source>
</evidence>
<keyword evidence="5 8" id="KW-0812">Transmembrane</keyword>
<evidence type="ECO:0000256" key="7">
    <source>
        <dbReference type="ARBA" id="ARBA00023136"/>
    </source>
</evidence>
<dbReference type="PANTHER" id="PTHR34975">
    <property type="entry name" value="SPORE GERMINATION PROTEIN A2"/>
    <property type="match status" value="1"/>
</dbReference>
<dbReference type="PANTHER" id="PTHR34975:SF2">
    <property type="entry name" value="SPORE GERMINATION PROTEIN A2"/>
    <property type="match status" value="1"/>
</dbReference>
<dbReference type="Gene3D" id="1.20.1740.10">
    <property type="entry name" value="Amino acid/polyamine transporter I"/>
    <property type="match status" value="1"/>
</dbReference>
<dbReference type="AlphaFoldDB" id="A0A4R2P7R4"/>
<keyword evidence="10" id="KW-1185">Reference proteome</keyword>
<dbReference type="GO" id="GO:0016020">
    <property type="term" value="C:membrane"/>
    <property type="evidence" value="ECO:0007669"/>
    <property type="project" value="UniProtKB-SubCell"/>
</dbReference>
<evidence type="ECO:0000256" key="6">
    <source>
        <dbReference type="ARBA" id="ARBA00022989"/>
    </source>
</evidence>
<name>A0A4R2P7R4_9BACL</name>
<dbReference type="OrthoDB" id="2716906at2"/>
<gene>
    <name evidence="9" type="ORF">EV207_107127</name>
</gene>
<keyword evidence="4" id="KW-0309">Germination</keyword>
<feature type="transmembrane region" description="Helical" evidence="8">
    <location>
        <begin position="45"/>
        <end position="68"/>
    </location>
</feature>
<feature type="transmembrane region" description="Helical" evidence="8">
    <location>
        <begin position="89"/>
        <end position="111"/>
    </location>
</feature>
<comment type="subcellular location">
    <subcellularLocation>
        <location evidence="1">Membrane</location>
        <topology evidence="1">Multi-pass membrane protein</topology>
    </subcellularLocation>
</comment>
<evidence type="ECO:0000313" key="9">
    <source>
        <dbReference type="EMBL" id="TCP30031.1"/>
    </source>
</evidence>
<evidence type="ECO:0000313" key="10">
    <source>
        <dbReference type="Proteomes" id="UP000295416"/>
    </source>
</evidence>
<comment type="caution">
    <text evidence="9">The sequence shown here is derived from an EMBL/GenBank/DDBJ whole genome shotgun (WGS) entry which is preliminary data.</text>
</comment>
<feature type="transmembrane region" description="Helical" evidence="8">
    <location>
        <begin position="16"/>
        <end position="33"/>
    </location>
</feature>
<evidence type="ECO:0000256" key="8">
    <source>
        <dbReference type="SAM" id="Phobius"/>
    </source>
</evidence>
<comment type="similarity">
    <text evidence="2">Belongs to the amino acid-polyamine-organocation (APC) superfamily. Spore germination protein (SGP) (TC 2.A.3.9) family.</text>
</comment>
<evidence type="ECO:0000256" key="1">
    <source>
        <dbReference type="ARBA" id="ARBA00004141"/>
    </source>
</evidence>
<evidence type="ECO:0000256" key="4">
    <source>
        <dbReference type="ARBA" id="ARBA00022544"/>
    </source>
</evidence>
<evidence type="ECO:0000256" key="2">
    <source>
        <dbReference type="ARBA" id="ARBA00007998"/>
    </source>
</evidence>
<reference evidence="9 10" key="1">
    <citation type="submission" date="2019-03" db="EMBL/GenBank/DDBJ databases">
        <title>Genomic Encyclopedia of Type Strains, Phase IV (KMG-IV): sequencing the most valuable type-strain genomes for metagenomic binning, comparative biology and taxonomic classification.</title>
        <authorList>
            <person name="Goeker M."/>
        </authorList>
    </citation>
    <scope>NUCLEOTIDE SEQUENCE [LARGE SCALE GENOMIC DNA]</scope>
    <source>
        <strain evidence="9 10">DSM 19377</strain>
    </source>
</reference>
<feature type="transmembrane region" description="Helical" evidence="8">
    <location>
        <begin position="310"/>
        <end position="327"/>
    </location>
</feature>
<dbReference type="Pfam" id="PF03845">
    <property type="entry name" value="Spore_permease"/>
    <property type="match status" value="1"/>
</dbReference>
<feature type="transmembrane region" description="Helical" evidence="8">
    <location>
        <begin position="152"/>
        <end position="172"/>
    </location>
</feature>